<dbReference type="InterPro" id="IPR029510">
    <property type="entry name" value="Ald_DH_CS_GLU"/>
</dbReference>
<dbReference type="FunFam" id="3.40.605.10:FF:000026">
    <property type="entry name" value="Aldehyde dehydrogenase, putative"/>
    <property type="match status" value="1"/>
</dbReference>
<dbReference type="FunFam" id="3.40.309.10:FF:000012">
    <property type="entry name" value="Betaine aldehyde dehydrogenase"/>
    <property type="match status" value="1"/>
</dbReference>
<dbReference type="OrthoDB" id="310895at2759"/>
<dbReference type="STRING" id="685588.A0A067TRK8"/>
<feature type="active site" evidence="3">
    <location>
        <position position="272"/>
    </location>
</feature>
<sequence length="507" mass="55103">MTLTAEIHVAQLNKTFTIPTGLFINNEFVRSVDSEELIHALNPATEQIICSVVAASSADIDIAVTAARKAFQTTWGKNVTGSERSRLMNKLADLIERDAQDLAELETLNNGKPVKIARDVDIADTIQCLRYYAGWADKITGQTVEVDNKAKLAFTRHDPIGVCGQIIPWNYPINMWAWKVAPALAVGCTIVMKPSELTPLTALKLSELVVEAGFPPGIINTLPSLGPVGGAALAAHLDVDKVAFTGSTITGRKIMEAAAKSNLKKARSVSLELGGKSPHLIFESADLEQASSWAAIGMCFNSGQDCIAGSRVYIQDTVYEKFLDLLVAKVKKQIMGDGFDEKTHGGPLISKTQYDKVWAYVESGKSQGATPIIGGEKRTEKGYYIDPIIFTNIRPEMKIVKEEIFGPVLCVGVFKTEEEAVSLANDTTYGLGAGLHSKDANQCMRVSSALEAGTVWVNQYIFLNNNVPFGGKKQSGIGRELGSYALEEYISVKAVHWNFGEKLDWPL</sequence>
<dbReference type="InterPro" id="IPR016161">
    <property type="entry name" value="Ald_DH/histidinol_DH"/>
</dbReference>
<dbReference type="InterPro" id="IPR016163">
    <property type="entry name" value="Ald_DH_C"/>
</dbReference>
<dbReference type="Gene3D" id="3.40.605.10">
    <property type="entry name" value="Aldehyde Dehydrogenase, Chain A, domain 1"/>
    <property type="match status" value="1"/>
</dbReference>
<evidence type="ECO:0000259" key="5">
    <source>
        <dbReference type="Pfam" id="PF00171"/>
    </source>
</evidence>
<comment type="similarity">
    <text evidence="1 4">Belongs to the aldehyde dehydrogenase family.</text>
</comment>
<dbReference type="Gene3D" id="3.40.309.10">
    <property type="entry name" value="Aldehyde Dehydrogenase, Chain A, domain 2"/>
    <property type="match status" value="1"/>
</dbReference>
<evidence type="ECO:0000256" key="3">
    <source>
        <dbReference type="PROSITE-ProRule" id="PRU10007"/>
    </source>
</evidence>
<keyword evidence="2 4" id="KW-0560">Oxidoreductase</keyword>
<name>A0A067TRK8_GALM3</name>
<dbReference type="Proteomes" id="UP000027222">
    <property type="component" value="Unassembled WGS sequence"/>
</dbReference>
<evidence type="ECO:0000256" key="2">
    <source>
        <dbReference type="ARBA" id="ARBA00023002"/>
    </source>
</evidence>
<dbReference type="AlphaFoldDB" id="A0A067TRK8"/>
<dbReference type="InterPro" id="IPR015590">
    <property type="entry name" value="Aldehyde_DH_dom"/>
</dbReference>
<evidence type="ECO:0000256" key="1">
    <source>
        <dbReference type="ARBA" id="ARBA00009986"/>
    </source>
</evidence>
<proteinExistence type="inferred from homology"/>
<evidence type="ECO:0000313" key="6">
    <source>
        <dbReference type="EMBL" id="KDR85826.1"/>
    </source>
</evidence>
<dbReference type="InterPro" id="IPR016162">
    <property type="entry name" value="Ald_DH_N"/>
</dbReference>
<dbReference type="CDD" id="cd07091">
    <property type="entry name" value="ALDH_F1-2_Ald2-like"/>
    <property type="match status" value="1"/>
</dbReference>
<dbReference type="EMBL" id="KL142367">
    <property type="protein sequence ID" value="KDR85826.1"/>
    <property type="molecule type" value="Genomic_DNA"/>
</dbReference>
<dbReference type="HOGENOM" id="CLU_005391_0_1_1"/>
<dbReference type="PROSITE" id="PS00687">
    <property type="entry name" value="ALDEHYDE_DEHYDR_GLU"/>
    <property type="match status" value="1"/>
</dbReference>
<feature type="domain" description="Aldehyde dehydrogenase" evidence="5">
    <location>
        <begin position="34"/>
        <end position="495"/>
    </location>
</feature>
<dbReference type="SUPFAM" id="SSF53720">
    <property type="entry name" value="ALDH-like"/>
    <property type="match status" value="1"/>
</dbReference>
<gene>
    <name evidence="6" type="ORF">GALMADRAFT_53001</name>
</gene>
<accession>A0A067TRK8</accession>
<protein>
    <recommendedName>
        <fullName evidence="5">Aldehyde dehydrogenase domain-containing protein</fullName>
    </recommendedName>
</protein>
<dbReference type="GO" id="GO:0004030">
    <property type="term" value="F:aldehyde dehydrogenase [NAD(P)+] activity"/>
    <property type="evidence" value="ECO:0007669"/>
    <property type="project" value="UniProtKB-ARBA"/>
</dbReference>
<keyword evidence="7" id="KW-1185">Reference proteome</keyword>
<dbReference type="PANTHER" id="PTHR11699">
    <property type="entry name" value="ALDEHYDE DEHYDROGENASE-RELATED"/>
    <property type="match status" value="1"/>
</dbReference>
<evidence type="ECO:0000256" key="4">
    <source>
        <dbReference type="RuleBase" id="RU003345"/>
    </source>
</evidence>
<dbReference type="Pfam" id="PF00171">
    <property type="entry name" value="Aldedh"/>
    <property type="match status" value="1"/>
</dbReference>
<reference evidence="7" key="1">
    <citation type="journal article" date="2014" name="Proc. Natl. Acad. Sci. U.S.A.">
        <title>Extensive sampling of basidiomycete genomes demonstrates inadequacy of the white-rot/brown-rot paradigm for wood decay fungi.</title>
        <authorList>
            <person name="Riley R."/>
            <person name="Salamov A.A."/>
            <person name="Brown D.W."/>
            <person name="Nagy L.G."/>
            <person name="Floudas D."/>
            <person name="Held B.W."/>
            <person name="Levasseur A."/>
            <person name="Lombard V."/>
            <person name="Morin E."/>
            <person name="Otillar R."/>
            <person name="Lindquist E.A."/>
            <person name="Sun H."/>
            <person name="LaButti K.M."/>
            <person name="Schmutz J."/>
            <person name="Jabbour D."/>
            <person name="Luo H."/>
            <person name="Baker S.E."/>
            <person name="Pisabarro A.G."/>
            <person name="Walton J.D."/>
            <person name="Blanchette R.A."/>
            <person name="Henrissat B."/>
            <person name="Martin F."/>
            <person name="Cullen D."/>
            <person name="Hibbett D.S."/>
            <person name="Grigoriev I.V."/>
        </authorList>
    </citation>
    <scope>NUCLEOTIDE SEQUENCE [LARGE SCALE GENOMIC DNA]</scope>
    <source>
        <strain evidence="7">CBS 339.88</strain>
    </source>
</reference>
<dbReference type="FunFam" id="3.40.605.10:FF:000050">
    <property type="entry name" value="Aldehyde dehydrogenase, mitochondrial"/>
    <property type="match status" value="1"/>
</dbReference>
<organism evidence="6 7">
    <name type="scientific">Galerina marginata (strain CBS 339.88)</name>
    <dbReference type="NCBI Taxonomy" id="685588"/>
    <lineage>
        <taxon>Eukaryota</taxon>
        <taxon>Fungi</taxon>
        <taxon>Dikarya</taxon>
        <taxon>Basidiomycota</taxon>
        <taxon>Agaricomycotina</taxon>
        <taxon>Agaricomycetes</taxon>
        <taxon>Agaricomycetidae</taxon>
        <taxon>Agaricales</taxon>
        <taxon>Agaricineae</taxon>
        <taxon>Strophariaceae</taxon>
        <taxon>Galerina</taxon>
    </lineage>
</organism>
<evidence type="ECO:0000313" key="7">
    <source>
        <dbReference type="Proteomes" id="UP000027222"/>
    </source>
</evidence>